<dbReference type="Proteomes" id="UP000194139">
    <property type="component" value="Chromosome"/>
</dbReference>
<dbReference type="InterPro" id="IPR032466">
    <property type="entry name" value="Metal_Hydrolase"/>
</dbReference>
<dbReference type="PIRSF" id="PIRSF038971">
    <property type="entry name" value="PhnM"/>
    <property type="match status" value="1"/>
</dbReference>
<name>A0A1W6Z382_9BORD</name>
<evidence type="ECO:0000313" key="3">
    <source>
        <dbReference type="Proteomes" id="UP000194139"/>
    </source>
</evidence>
<dbReference type="PANTHER" id="PTHR43135">
    <property type="entry name" value="ALPHA-D-RIBOSE 1-METHYLPHOSPHONATE 5-TRIPHOSPHATE DIPHOSPHATASE"/>
    <property type="match status" value="1"/>
</dbReference>
<dbReference type="InterPro" id="IPR012696">
    <property type="entry name" value="PhnM"/>
</dbReference>
<sequence>MHFAPSPSRALRGISGRRVLTPHGLGPACLDFDEAGRIAHMEAAGVARDQDFDAGDLLVVPGIVDLHGDAFERAIMPRPRVIFPYDGALLDVDRQLLANGITTEFHGVTLSWEGGLRGEPYAVRMFDALDRMRGLLGAHHYVHLRFETHHIAGVDVAQSWIREGKVRFLALNDHLPSMAKRLGDDRKLLQYAERAECDLDTFQDRIRAAMASADDVAGAMRELTRSAHEAGLQVASHDDGDAATRRYYHQLGCEVAEFPVALDAAQVARSLGNAIVFGAPNVVRGGSHNGSLNATEMIGAGLCDVLASDYYYPAPLAAALKLAHAGTLPLDRAWDLVSRNPARAAGLRDRGQLAPGMTADAIVVDDSVPEVPHVCAAIVGGRLRYATRQFESRLARAAA</sequence>
<evidence type="ECO:0000259" key="1">
    <source>
        <dbReference type="Pfam" id="PF07969"/>
    </source>
</evidence>
<protein>
    <submittedName>
        <fullName evidence="2">Alpha-D-ribose 1-methylphosphonate 5-triphosphate diphosphatase</fullName>
    </submittedName>
</protein>
<dbReference type="SUPFAM" id="SSF51338">
    <property type="entry name" value="Composite domain of metallo-dependent hydrolases"/>
    <property type="match status" value="1"/>
</dbReference>
<dbReference type="InterPro" id="IPR011059">
    <property type="entry name" value="Metal-dep_hydrolase_composite"/>
</dbReference>
<accession>A0A1W6Z382</accession>
<dbReference type="NCBIfam" id="NF011990">
    <property type="entry name" value="PRK15446.2-6"/>
    <property type="match status" value="1"/>
</dbReference>
<gene>
    <name evidence="2" type="ORF">CAL13_17100</name>
</gene>
<dbReference type="Pfam" id="PF07969">
    <property type="entry name" value="Amidohydro_3"/>
    <property type="match status" value="1"/>
</dbReference>
<dbReference type="NCBIfam" id="NF011984">
    <property type="entry name" value="PRK15446.1-5"/>
    <property type="match status" value="1"/>
</dbReference>
<dbReference type="Gene3D" id="3.20.20.140">
    <property type="entry name" value="Metal-dependent hydrolases"/>
    <property type="match status" value="1"/>
</dbReference>
<dbReference type="AlphaFoldDB" id="A0A1W6Z382"/>
<feature type="domain" description="Amidohydrolase 3" evidence="1">
    <location>
        <begin position="203"/>
        <end position="376"/>
    </location>
</feature>
<reference evidence="2 3" key="1">
    <citation type="submission" date="2017-05" db="EMBL/GenBank/DDBJ databases">
        <title>Complete and WGS of Bordetella genogroups.</title>
        <authorList>
            <person name="Spilker T."/>
            <person name="LiPuma J."/>
        </authorList>
    </citation>
    <scope>NUCLEOTIDE SEQUENCE [LARGE SCALE GENOMIC DNA]</scope>
    <source>
        <strain evidence="2 3">AU17164</strain>
    </source>
</reference>
<dbReference type="GO" id="GO:0016810">
    <property type="term" value="F:hydrolase activity, acting on carbon-nitrogen (but not peptide) bonds"/>
    <property type="evidence" value="ECO:0007669"/>
    <property type="project" value="InterPro"/>
</dbReference>
<dbReference type="PANTHER" id="PTHR43135:SF3">
    <property type="entry name" value="ALPHA-D-RIBOSE 1-METHYLPHOSPHONATE 5-TRIPHOSPHATE DIPHOSPHATASE"/>
    <property type="match status" value="1"/>
</dbReference>
<dbReference type="RefSeq" id="WP_086073037.1">
    <property type="nucleotide sequence ID" value="NZ_CP021109.1"/>
</dbReference>
<dbReference type="Gene3D" id="2.30.40.10">
    <property type="entry name" value="Urease, subunit C, domain 1"/>
    <property type="match status" value="1"/>
</dbReference>
<dbReference type="SUPFAM" id="SSF51556">
    <property type="entry name" value="Metallo-dependent hydrolases"/>
    <property type="match status" value="1"/>
</dbReference>
<keyword evidence="3" id="KW-1185">Reference proteome</keyword>
<dbReference type="EMBL" id="CP021109">
    <property type="protein sequence ID" value="ARP87736.1"/>
    <property type="molecule type" value="Genomic_DNA"/>
</dbReference>
<dbReference type="GO" id="GO:0019700">
    <property type="term" value="P:organic phosphonate catabolic process"/>
    <property type="evidence" value="ECO:0007669"/>
    <property type="project" value="InterPro"/>
</dbReference>
<proteinExistence type="predicted"/>
<dbReference type="InterPro" id="IPR051781">
    <property type="entry name" value="Metallo-dep_Hydrolase"/>
</dbReference>
<organism evidence="2 3">
    <name type="scientific">Bordetella genomosp. 9</name>
    <dbReference type="NCBI Taxonomy" id="1416803"/>
    <lineage>
        <taxon>Bacteria</taxon>
        <taxon>Pseudomonadati</taxon>
        <taxon>Pseudomonadota</taxon>
        <taxon>Betaproteobacteria</taxon>
        <taxon>Burkholderiales</taxon>
        <taxon>Alcaligenaceae</taxon>
        <taxon>Bordetella</taxon>
    </lineage>
</organism>
<dbReference type="InterPro" id="IPR013108">
    <property type="entry name" value="Amidohydro_3"/>
</dbReference>
<evidence type="ECO:0000313" key="2">
    <source>
        <dbReference type="EMBL" id="ARP87736.1"/>
    </source>
</evidence>
<dbReference type="NCBIfam" id="NF011987">
    <property type="entry name" value="PRK15446.2-3"/>
    <property type="match status" value="1"/>
</dbReference>